<proteinExistence type="predicted"/>
<keyword evidence="2" id="KW-0597">Phosphoprotein</keyword>
<evidence type="ECO:0000256" key="2">
    <source>
        <dbReference type="ARBA" id="ARBA00022553"/>
    </source>
</evidence>
<dbReference type="PANTHER" id="PTHR42926:SF1">
    <property type="entry name" value="CIRCADIAN CLOCK OSCILLATOR PROTEIN KAIC 1"/>
    <property type="match status" value="1"/>
</dbReference>
<evidence type="ECO:0000256" key="3">
    <source>
        <dbReference type="ARBA" id="ARBA00022679"/>
    </source>
</evidence>
<dbReference type="PROSITE" id="PS51146">
    <property type="entry name" value="KAIC"/>
    <property type="match status" value="1"/>
</dbReference>
<dbReference type="InterPro" id="IPR051347">
    <property type="entry name" value="Circadian_clock_KaiC-rel"/>
</dbReference>
<feature type="domain" description="KaiC" evidence="7">
    <location>
        <begin position="236"/>
        <end position="460"/>
    </location>
</feature>
<dbReference type="GO" id="GO:0004674">
    <property type="term" value="F:protein serine/threonine kinase activity"/>
    <property type="evidence" value="ECO:0007669"/>
    <property type="project" value="UniProtKB-EC"/>
</dbReference>
<keyword evidence="9" id="KW-1185">Reference proteome</keyword>
<keyword evidence="5" id="KW-0418">Kinase</keyword>
<accession>A0A099T212</accession>
<dbReference type="InterPro" id="IPR030665">
    <property type="entry name" value="KaiC"/>
</dbReference>
<dbReference type="EMBL" id="JRHO01000014">
    <property type="protein sequence ID" value="KGK98286.1"/>
    <property type="molecule type" value="Genomic_DNA"/>
</dbReference>
<evidence type="ECO:0000259" key="7">
    <source>
        <dbReference type="PROSITE" id="PS51146"/>
    </source>
</evidence>
<dbReference type="EC" id="2.7.11.1" evidence="1"/>
<keyword evidence="4" id="KW-0677">Repeat</keyword>
<evidence type="ECO:0000256" key="4">
    <source>
        <dbReference type="ARBA" id="ARBA00022737"/>
    </source>
</evidence>
<sequence length="460" mass="51109">MSELQNMSCCIDGLDEILGGFGKPSTILVAGTAGVGKTTMILQMLSNAAKKGEKTLYIPLTTETAGKTERLHSIYPFLNENVKVYPVSRPAAEKDPLSTLIDVGNVIASENPDRLAIDPITPIGFGFVEQERRRFFYTLDSMLKESEALVMLTGELLEDQIHEYVASHLTDGIIYLSKENSGYHTAHKLKVLKMLAIEPNNKARCTAREYSYDVSSEGFTAYPRLIVEDVDELAETRIKSGVENFDLMLHGGIIAGNSTLIAGEPGTGKSIFGWQFLMEGLKNGEKGIIVTYNDLPQQIIQGAAKLGYDMQQYVDSGMLKFIHSNPEEIHPDEHATRIKELVESMEATRLVVDGLINLEITFPDIIKLRGYLQRLTAYLKTRGVSSVITTELSAQENDRIMSKDASFIVDTVVTVRQVVFSNDVKRYIRILKSKGTKHALNMREYVISETGIKINCDVIL</sequence>
<evidence type="ECO:0000313" key="9">
    <source>
        <dbReference type="Proteomes" id="UP000029859"/>
    </source>
</evidence>
<evidence type="ECO:0000256" key="1">
    <source>
        <dbReference type="ARBA" id="ARBA00012513"/>
    </source>
</evidence>
<dbReference type="PANTHER" id="PTHR42926">
    <property type="match status" value="1"/>
</dbReference>
<dbReference type="GO" id="GO:0016787">
    <property type="term" value="F:hydrolase activity"/>
    <property type="evidence" value="ECO:0007669"/>
    <property type="project" value="UniProtKB-KW"/>
</dbReference>
<reference evidence="8 9" key="1">
    <citation type="submission" date="2014-09" db="EMBL/GenBank/DDBJ databases">
        <title>Draft genome sequence of an obligately methylotrophic methanogen, Methanococcoides methylutens, isolated from marine sediment.</title>
        <authorList>
            <person name="Guan Y."/>
            <person name="Ngugi D.K."/>
            <person name="Blom J."/>
            <person name="Ali S."/>
            <person name="Ferry J.G."/>
            <person name="Stingl U."/>
        </authorList>
    </citation>
    <scope>NUCLEOTIDE SEQUENCE [LARGE SCALE GENOMIC DNA]</scope>
    <source>
        <strain evidence="8 9">DSM 2657</strain>
    </source>
</reference>
<dbReference type="OrthoDB" id="27015at2157"/>
<comment type="caution">
    <text evidence="8">The sequence shown here is derived from an EMBL/GenBank/DDBJ whole genome shotgun (WGS) entry which is preliminary data.</text>
</comment>
<dbReference type="Pfam" id="PF06745">
    <property type="entry name" value="ATPase"/>
    <property type="match status" value="2"/>
</dbReference>
<dbReference type="InterPro" id="IPR027417">
    <property type="entry name" value="P-loop_NTPase"/>
</dbReference>
<dbReference type="PIRSF" id="PIRSF039117">
    <property type="entry name" value="KaiC"/>
    <property type="match status" value="1"/>
</dbReference>
<dbReference type="Proteomes" id="UP000029859">
    <property type="component" value="Unassembled WGS sequence"/>
</dbReference>
<dbReference type="SUPFAM" id="SSF52540">
    <property type="entry name" value="P-loop containing nucleoside triphosphate hydrolases"/>
    <property type="match status" value="2"/>
</dbReference>
<dbReference type="AlphaFoldDB" id="A0A099T212"/>
<dbReference type="InterPro" id="IPR010624">
    <property type="entry name" value="KaiC_dom"/>
</dbReference>
<dbReference type="RefSeq" id="WP_048195655.1">
    <property type="nucleotide sequence ID" value="NZ_CAAGSM010000001.1"/>
</dbReference>
<protein>
    <recommendedName>
        <fullName evidence="1">non-specific serine/threonine protein kinase</fullName>
        <ecNumber evidence="1">2.7.11.1</ecNumber>
    </recommendedName>
</protein>
<dbReference type="InterPro" id="IPR014774">
    <property type="entry name" value="KaiC-like_dom"/>
</dbReference>
<dbReference type="Gene3D" id="3.40.50.300">
    <property type="entry name" value="P-loop containing nucleotide triphosphate hydrolases"/>
    <property type="match status" value="2"/>
</dbReference>
<name>A0A099T212_METMT</name>
<dbReference type="GO" id="GO:0005524">
    <property type="term" value="F:ATP binding"/>
    <property type="evidence" value="ECO:0007669"/>
    <property type="project" value="InterPro"/>
</dbReference>
<gene>
    <name evidence="8" type="ORF">LI82_11255</name>
</gene>
<keyword evidence="6" id="KW-0378">Hydrolase</keyword>
<keyword evidence="3" id="KW-0808">Transferase</keyword>
<evidence type="ECO:0000313" key="8">
    <source>
        <dbReference type="EMBL" id="KGK98286.1"/>
    </source>
</evidence>
<evidence type="ECO:0000256" key="5">
    <source>
        <dbReference type="ARBA" id="ARBA00022777"/>
    </source>
</evidence>
<evidence type="ECO:0000256" key="6">
    <source>
        <dbReference type="ARBA" id="ARBA00022801"/>
    </source>
</evidence>
<organism evidence="8 9">
    <name type="scientific">Methanococcoides methylutens</name>
    <dbReference type="NCBI Taxonomy" id="2226"/>
    <lineage>
        <taxon>Archaea</taxon>
        <taxon>Methanobacteriati</taxon>
        <taxon>Methanobacteriota</taxon>
        <taxon>Stenosarchaea group</taxon>
        <taxon>Methanomicrobia</taxon>
        <taxon>Methanosarcinales</taxon>
        <taxon>Methanosarcinaceae</taxon>
        <taxon>Methanococcoides</taxon>
    </lineage>
</organism>